<name>A0ABR4H582_9EURO</name>
<feature type="region of interest" description="Disordered" evidence="1">
    <location>
        <begin position="1"/>
        <end position="24"/>
    </location>
</feature>
<dbReference type="Proteomes" id="UP001610334">
    <property type="component" value="Unassembled WGS sequence"/>
</dbReference>
<accession>A0ABR4H582</accession>
<evidence type="ECO:0000313" key="3">
    <source>
        <dbReference type="EMBL" id="KAL2810616.1"/>
    </source>
</evidence>
<proteinExistence type="predicted"/>
<gene>
    <name evidence="3" type="ORF">BJX63DRAFT_434132</name>
</gene>
<keyword evidence="4" id="KW-1185">Reference proteome</keyword>
<protein>
    <recommendedName>
        <fullName evidence="2">Ribonuclease H1 N-terminal domain-containing protein</fullName>
    </recommendedName>
</protein>
<dbReference type="Pfam" id="PF01693">
    <property type="entry name" value="Cauli_VI"/>
    <property type="match status" value="1"/>
</dbReference>
<sequence>MPRERYYADSRGHNPAPDRGEAEPLIKGFAGNKHKAFRTLNEAEQYLANNGVPEDQRVVLTLMDEPQGQVEEPPQPYLESLSQ</sequence>
<dbReference type="EMBL" id="JBFXLT010000069">
    <property type="protein sequence ID" value="KAL2810616.1"/>
    <property type="molecule type" value="Genomic_DNA"/>
</dbReference>
<dbReference type="InterPro" id="IPR037056">
    <property type="entry name" value="RNase_H1_N_sf"/>
</dbReference>
<dbReference type="Gene3D" id="3.40.970.10">
    <property type="entry name" value="Ribonuclease H1, N-terminal domain"/>
    <property type="match status" value="1"/>
</dbReference>
<dbReference type="InterPro" id="IPR011320">
    <property type="entry name" value="RNase_H1_N"/>
</dbReference>
<evidence type="ECO:0000259" key="2">
    <source>
        <dbReference type="Pfam" id="PF01693"/>
    </source>
</evidence>
<feature type="domain" description="Ribonuclease H1 N-terminal" evidence="2">
    <location>
        <begin position="20"/>
        <end position="46"/>
    </location>
</feature>
<comment type="caution">
    <text evidence="3">The sequence shown here is derived from an EMBL/GenBank/DDBJ whole genome shotgun (WGS) entry which is preliminary data.</text>
</comment>
<reference evidence="3 4" key="1">
    <citation type="submission" date="2024-07" db="EMBL/GenBank/DDBJ databases">
        <title>Section-level genome sequencing and comparative genomics of Aspergillus sections Usti and Cavernicolus.</title>
        <authorList>
            <consortium name="Lawrence Berkeley National Laboratory"/>
            <person name="Nybo J.L."/>
            <person name="Vesth T.C."/>
            <person name="Theobald S."/>
            <person name="Frisvad J.C."/>
            <person name="Larsen T.O."/>
            <person name="Kjaerboelling I."/>
            <person name="Rothschild-Mancinelli K."/>
            <person name="Lyhne E.K."/>
            <person name="Kogle M.E."/>
            <person name="Barry K."/>
            <person name="Clum A."/>
            <person name="Na H."/>
            <person name="Ledsgaard L."/>
            <person name="Lin J."/>
            <person name="Lipzen A."/>
            <person name="Kuo A."/>
            <person name="Riley R."/>
            <person name="Mondo S."/>
            <person name="Labutti K."/>
            <person name="Haridas S."/>
            <person name="Pangalinan J."/>
            <person name="Salamov A.A."/>
            <person name="Simmons B.A."/>
            <person name="Magnuson J.K."/>
            <person name="Chen J."/>
            <person name="Drula E."/>
            <person name="Henrissat B."/>
            <person name="Wiebenga A."/>
            <person name="Lubbers R.J."/>
            <person name="Gomes A.C."/>
            <person name="Makela M.R."/>
            <person name="Stajich J."/>
            <person name="Grigoriev I.V."/>
            <person name="Mortensen U.H."/>
            <person name="De Vries R.P."/>
            <person name="Baker S.E."/>
            <person name="Andersen M.R."/>
        </authorList>
    </citation>
    <scope>NUCLEOTIDE SEQUENCE [LARGE SCALE GENOMIC DNA]</scope>
    <source>
        <strain evidence="3 4">CBS 588.65</strain>
    </source>
</reference>
<evidence type="ECO:0000313" key="4">
    <source>
        <dbReference type="Proteomes" id="UP001610334"/>
    </source>
</evidence>
<evidence type="ECO:0000256" key="1">
    <source>
        <dbReference type="SAM" id="MobiDB-lite"/>
    </source>
</evidence>
<organism evidence="3 4">
    <name type="scientific">Aspergillus granulosus</name>
    <dbReference type="NCBI Taxonomy" id="176169"/>
    <lineage>
        <taxon>Eukaryota</taxon>
        <taxon>Fungi</taxon>
        <taxon>Dikarya</taxon>
        <taxon>Ascomycota</taxon>
        <taxon>Pezizomycotina</taxon>
        <taxon>Eurotiomycetes</taxon>
        <taxon>Eurotiomycetidae</taxon>
        <taxon>Eurotiales</taxon>
        <taxon>Aspergillaceae</taxon>
        <taxon>Aspergillus</taxon>
        <taxon>Aspergillus subgen. Nidulantes</taxon>
    </lineage>
</organism>